<evidence type="ECO:0000259" key="8">
    <source>
        <dbReference type="PROSITE" id="PS50893"/>
    </source>
</evidence>
<dbReference type="InterPro" id="IPR050086">
    <property type="entry name" value="MetN_ABC_transporter-like"/>
</dbReference>
<evidence type="ECO:0000256" key="6">
    <source>
        <dbReference type="ARBA" id="ARBA00022840"/>
    </source>
</evidence>
<dbReference type="PROSITE" id="PS00211">
    <property type="entry name" value="ABC_TRANSPORTER_1"/>
    <property type="match status" value="1"/>
</dbReference>
<comment type="subcellular location">
    <subcellularLocation>
        <location evidence="1">Cell membrane</location>
        <topology evidence="1">Peripheral membrane protein</topology>
    </subcellularLocation>
</comment>
<dbReference type="PANTHER" id="PTHR43166">
    <property type="entry name" value="AMINO ACID IMPORT ATP-BINDING PROTEIN"/>
    <property type="match status" value="1"/>
</dbReference>
<dbReference type="GO" id="GO:0016887">
    <property type="term" value="F:ATP hydrolysis activity"/>
    <property type="evidence" value="ECO:0007669"/>
    <property type="project" value="InterPro"/>
</dbReference>
<dbReference type="InterPro" id="IPR003439">
    <property type="entry name" value="ABC_transporter-like_ATP-bd"/>
</dbReference>
<dbReference type="AlphaFoldDB" id="A0A561R857"/>
<dbReference type="CDD" id="cd03262">
    <property type="entry name" value="ABC_HisP_GlnQ"/>
    <property type="match status" value="1"/>
</dbReference>
<dbReference type="FunFam" id="3.40.50.300:FF:000020">
    <property type="entry name" value="Amino acid ABC transporter ATP-binding component"/>
    <property type="match status" value="1"/>
</dbReference>
<dbReference type="PIRSF" id="PIRSF039085">
    <property type="entry name" value="ABC_ATPase_HisP"/>
    <property type="match status" value="1"/>
</dbReference>
<keyword evidence="4" id="KW-1003">Cell membrane</keyword>
<keyword evidence="10" id="KW-1185">Reference proteome</keyword>
<evidence type="ECO:0000313" key="9">
    <source>
        <dbReference type="EMBL" id="TWF58796.1"/>
    </source>
</evidence>
<accession>A0A561R857</accession>
<dbReference type="GO" id="GO:0005886">
    <property type="term" value="C:plasma membrane"/>
    <property type="evidence" value="ECO:0007669"/>
    <property type="project" value="UniProtKB-SubCell"/>
</dbReference>
<dbReference type="Gene3D" id="3.40.50.300">
    <property type="entry name" value="P-loop containing nucleotide triphosphate hydrolases"/>
    <property type="match status" value="1"/>
</dbReference>
<evidence type="ECO:0000256" key="3">
    <source>
        <dbReference type="ARBA" id="ARBA00022448"/>
    </source>
</evidence>
<dbReference type="PROSITE" id="PS50893">
    <property type="entry name" value="ABC_TRANSPORTER_2"/>
    <property type="match status" value="1"/>
</dbReference>
<comment type="caution">
    <text evidence="9">The sequence shown here is derived from an EMBL/GenBank/DDBJ whole genome shotgun (WGS) entry which is preliminary data.</text>
</comment>
<dbReference type="Proteomes" id="UP000320653">
    <property type="component" value="Unassembled WGS sequence"/>
</dbReference>
<comment type="similarity">
    <text evidence="2">Belongs to the ABC transporter superfamily.</text>
</comment>
<dbReference type="OrthoDB" id="9802264at2"/>
<keyword evidence="7" id="KW-0472">Membrane</keyword>
<dbReference type="GO" id="GO:0005524">
    <property type="term" value="F:ATP binding"/>
    <property type="evidence" value="ECO:0007669"/>
    <property type="project" value="UniProtKB-KW"/>
</dbReference>
<dbReference type="RefSeq" id="WP_145632255.1">
    <property type="nucleotide sequence ID" value="NZ_VIWP01000001.1"/>
</dbReference>
<dbReference type="InterPro" id="IPR027417">
    <property type="entry name" value="P-loop_NTPase"/>
</dbReference>
<feature type="domain" description="ABC transporter" evidence="8">
    <location>
        <begin position="8"/>
        <end position="249"/>
    </location>
</feature>
<name>A0A561R857_9HYPH</name>
<evidence type="ECO:0000256" key="2">
    <source>
        <dbReference type="ARBA" id="ARBA00005417"/>
    </source>
</evidence>
<evidence type="ECO:0000256" key="1">
    <source>
        <dbReference type="ARBA" id="ARBA00004202"/>
    </source>
</evidence>
<dbReference type="InterPro" id="IPR030679">
    <property type="entry name" value="ABC_ATPase_HisP-typ"/>
</dbReference>
<keyword evidence="6 9" id="KW-0067">ATP-binding</keyword>
<organism evidence="9 10">
    <name type="scientific">Neorhizobium alkalisoli</name>
    <dbReference type="NCBI Taxonomy" id="528178"/>
    <lineage>
        <taxon>Bacteria</taxon>
        <taxon>Pseudomonadati</taxon>
        <taxon>Pseudomonadota</taxon>
        <taxon>Alphaproteobacteria</taxon>
        <taxon>Hyphomicrobiales</taxon>
        <taxon>Rhizobiaceae</taxon>
        <taxon>Rhizobium/Agrobacterium group</taxon>
        <taxon>Neorhizobium</taxon>
    </lineage>
</organism>
<gene>
    <name evidence="9" type="ORF">FHW37_101600</name>
</gene>
<evidence type="ECO:0000256" key="5">
    <source>
        <dbReference type="ARBA" id="ARBA00022741"/>
    </source>
</evidence>
<evidence type="ECO:0000256" key="7">
    <source>
        <dbReference type="ARBA" id="ARBA00023136"/>
    </source>
</evidence>
<protein>
    <submittedName>
        <fullName evidence="9">Amino acid ABC transporter ATP-binding protein (PAAT family)</fullName>
    </submittedName>
</protein>
<dbReference type="Pfam" id="PF00005">
    <property type="entry name" value="ABC_tran"/>
    <property type="match status" value="1"/>
</dbReference>
<proteinExistence type="inferred from homology"/>
<dbReference type="GO" id="GO:0015424">
    <property type="term" value="F:ABC-type amino acid transporter activity"/>
    <property type="evidence" value="ECO:0007669"/>
    <property type="project" value="InterPro"/>
</dbReference>
<evidence type="ECO:0000313" key="10">
    <source>
        <dbReference type="Proteomes" id="UP000320653"/>
    </source>
</evidence>
<dbReference type="EMBL" id="VIWP01000001">
    <property type="protein sequence ID" value="TWF58796.1"/>
    <property type="molecule type" value="Genomic_DNA"/>
</dbReference>
<keyword evidence="3" id="KW-0813">Transport</keyword>
<keyword evidence="5" id="KW-0547">Nucleotide-binding</keyword>
<dbReference type="InterPro" id="IPR003593">
    <property type="entry name" value="AAA+_ATPase"/>
</dbReference>
<dbReference type="InterPro" id="IPR017871">
    <property type="entry name" value="ABC_transporter-like_CS"/>
</dbReference>
<dbReference type="SUPFAM" id="SSF52540">
    <property type="entry name" value="P-loop containing nucleoside triphosphate hydrolases"/>
    <property type="match status" value="1"/>
</dbReference>
<dbReference type="SMART" id="SM00382">
    <property type="entry name" value="AAA"/>
    <property type="match status" value="1"/>
</dbReference>
<sequence>MTTENHKIEISALKKQYGDLVVLRDINLKVAQGSVVALIGPSGSGKSTLLRCMNLLVTPDAGRVRIGTDTFTFSKTSTLPSAKEQARFRSGTGMVFQHFNLFPHMTVLKNVMEGPVSAKGMPKAQAAELARGLLAKVGLADKADVHPQRLSGGQKQRVAIARALAMQPEVMLFDEATSALDPELVSEVLNVMKDLAAEGMTMIIVTHEIAFAREVADTVVFMRDGVIVEEGPAREVVDNPKEEATRSFLKHFHTRG</sequence>
<reference evidence="9 10" key="1">
    <citation type="submission" date="2019-06" db="EMBL/GenBank/DDBJ databases">
        <title>Sorghum-associated microbial communities from plants grown in Nebraska, USA.</title>
        <authorList>
            <person name="Schachtman D."/>
        </authorList>
    </citation>
    <scope>NUCLEOTIDE SEQUENCE [LARGE SCALE GENOMIC DNA]</scope>
    <source>
        <strain evidence="9 10">1225</strain>
    </source>
</reference>
<evidence type="ECO:0000256" key="4">
    <source>
        <dbReference type="ARBA" id="ARBA00022475"/>
    </source>
</evidence>
<dbReference type="PANTHER" id="PTHR43166:SF35">
    <property type="entry name" value="L-CYSTINE IMPORT ATP-BINDING PROTEIN TCYN"/>
    <property type="match status" value="1"/>
</dbReference>